<feature type="region of interest" description="Disordered" evidence="5">
    <location>
        <begin position="94"/>
        <end position="117"/>
    </location>
</feature>
<evidence type="ECO:0000256" key="1">
    <source>
        <dbReference type="ARBA" id="ARBA00022723"/>
    </source>
</evidence>
<accession>A0AAV1LCF0</accession>
<evidence type="ECO:0000256" key="4">
    <source>
        <dbReference type="PROSITE-ProRule" id="PRU00125"/>
    </source>
</evidence>
<keyword evidence="8" id="KW-1185">Reference proteome</keyword>
<dbReference type="CDD" id="cd08368">
    <property type="entry name" value="LIM"/>
    <property type="match status" value="1"/>
</dbReference>
<evidence type="ECO:0000313" key="7">
    <source>
        <dbReference type="EMBL" id="CAK1593033.1"/>
    </source>
</evidence>
<gene>
    <name evidence="7" type="ORF">PARMNEM_LOCUS12880</name>
</gene>
<keyword evidence="3 4" id="KW-0440">LIM domain</keyword>
<evidence type="ECO:0000259" key="6">
    <source>
        <dbReference type="PROSITE" id="PS50023"/>
    </source>
</evidence>
<evidence type="ECO:0000256" key="2">
    <source>
        <dbReference type="ARBA" id="ARBA00022833"/>
    </source>
</evidence>
<dbReference type="GO" id="GO:0046872">
    <property type="term" value="F:metal ion binding"/>
    <property type="evidence" value="ECO:0007669"/>
    <property type="project" value="UniProtKB-KW"/>
</dbReference>
<dbReference type="Proteomes" id="UP001314205">
    <property type="component" value="Unassembled WGS sequence"/>
</dbReference>
<reference evidence="7 8" key="1">
    <citation type="submission" date="2023-11" db="EMBL/GenBank/DDBJ databases">
        <authorList>
            <person name="Hedman E."/>
            <person name="Englund M."/>
            <person name="Stromberg M."/>
            <person name="Nyberg Akerstrom W."/>
            <person name="Nylinder S."/>
            <person name="Jareborg N."/>
            <person name="Kallberg Y."/>
            <person name="Kronander E."/>
        </authorList>
    </citation>
    <scope>NUCLEOTIDE SEQUENCE [LARGE SCALE GENOMIC DNA]</scope>
</reference>
<evidence type="ECO:0000256" key="5">
    <source>
        <dbReference type="SAM" id="MobiDB-lite"/>
    </source>
</evidence>
<organism evidence="7 8">
    <name type="scientific">Parnassius mnemosyne</name>
    <name type="common">clouded apollo</name>
    <dbReference type="NCBI Taxonomy" id="213953"/>
    <lineage>
        <taxon>Eukaryota</taxon>
        <taxon>Metazoa</taxon>
        <taxon>Ecdysozoa</taxon>
        <taxon>Arthropoda</taxon>
        <taxon>Hexapoda</taxon>
        <taxon>Insecta</taxon>
        <taxon>Pterygota</taxon>
        <taxon>Neoptera</taxon>
        <taxon>Endopterygota</taxon>
        <taxon>Lepidoptera</taxon>
        <taxon>Glossata</taxon>
        <taxon>Ditrysia</taxon>
        <taxon>Papilionoidea</taxon>
        <taxon>Papilionidae</taxon>
        <taxon>Parnassiinae</taxon>
        <taxon>Parnassini</taxon>
        <taxon>Parnassius</taxon>
        <taxon>Driopa</taxon>
    </lineage>
</organism>
<sequence>MDKAQEKEKKCFCARCFLPVDPEDKVDIEGQNFHKMCSMCCICRTIPSCVKMFYGHVFCNECFKAHVLCKYRNECPQMHSKSWWMQWAPGTKPQHNVDTTANGGKPPESPSKEPPKRSICTRCLQPVDDSDKVDIGGQNFHRQCAMCYFCHEIPSSKLKIYYGQVFCEECFHRHVLNNCKDNPSEFFKHCFDQWQNNAQFAENMRQFMNGSKESAPFIFMMQGPQPPFCRCGTGPQEWFQQNEPKKSPATISIDGDSFGTCDLSLQLRTDLLEVSESSCAIKESASKVNSCIDDAQKIEKLTKYLQKKDYDSKSENSDKNWKFLNDFDLLSLMSKSDLPFSGWVDLQQPKMHDTTLKCPKCLWQCGPIYVNSEYLQNEIVCGDN</sequence>
<evidence type="ECO:0000313" key="8">
    <source>
        <dbReference type="Proteomes" id="UP001314205"/>
    </source>
</evidence>
<feature type="domain" description="LIM zinc-binding" evidence="6">
    <location>
        <begin position="118"/>
        <end position="177"/>
    </location>
</feature>
<keyword evidence="1 4" id="KW-0479">Metal-binding</keyword>
<comment type="caution">
    <text evidence="7">The sequence shown here is derived from an EMBL/GenBank/DDBJ whole genome shotgun (WGS) entry which is preliminary data.</text>
</comment>
<name>A0AAV1LCF0_9NEOP</name>
<dbReference type="AlphaFoldDB" id="A0AAV1LCF0"/>
<dbReference type="PROSITE" id="PS50023">
    <property type="entry name" value="LIM_DOMAIN_2"/>
    <property type="match status" value="1"/>
</dbReference>
<evidence type="ECO:0000256" key="3">
    <source>
        <dbReference type="ARBA" id="ARBA00023038"/>
    </source>
</evidence>
<protein>
    <recommendedName>
        <fullName evidence="6">LIM zinc-binding domain-containing protein</fullName>
    </recommendedName>
</protein>
<dbReference type="SMART" id="SM00132">
    <property type="entry name" value="LIM"/>
    <property type="match status" value="2"/>
</dbReference>
<dbReference type="EMBL" id="CAVLGL010000088">
    <property type="protein sequence ID" value="CAK1593033.1"/>
    <property type="molecule type" value="Genomic_DNA"/>
</dbReference>
<dbReference type="Gene3D" id="2.10.110.10">
    <property type="entry name" value="Cysteine Rich Protein"/>
    <property type="match status" value="2"/>
</dbReference>
<dbReference type="Pfam" id="PF00412">
    <property type="entry name" value="LIM"/>
    <property type="match status" value="1"/>
</dbReference>
<dbReference type="InterPro" id="IPR001781">
    <property type="entry name" value="Znf_LIM"/>
</dbReference>
<keyword evidence="2 4" id="KW-0862">Zinc</keyword>
<proteinExistence type="predicted"/>